<evidence type="ECO:0000256" key="1">
    <source>
        <dbReference type="ARBA" id="ARBA00022553"/>
    </source>
</evidence>
<dbReference type="Pfam" id="PF00072">
    <property type="entry name" value="Response_reg"/>
    <property type="match status" value="1"/>
</dbReference>
<evidence type="ECO:0000259" key="3">
    <source>
        <dbReference type="PROSITE" id="PS50110"/>
    </source>
</evidence>
<dbReference type="Proteomes" id="UP001258315">
    <property type="component" value="Unassembled WGS sequence"/>
</dbReference>
<organism evidence="4 5">
    <name type="scientific">Mucilaginibacter terrae</name>
    <dbReference type="NCBI Taxonomy" id="1955052"/>
    <lineage>
        <taxon>Bacteria</taxon>
        <taxon>Pseudomonadati</taxon>
        <taxon>Bacteroidota</taxon>
        <taxon>Sphingobacteriia</taxon>
        <taxon>Sphingobacteriales</taxon>
        <taxon>Sphingobacteriaceae</taxon>
        <taxon>Mucilaginibacter</taxon>
    </lineage>
</organism>
<dbReference type="InterPro" id="IPR050595">
    <property type="entry name" value="Bact_response_regulator"/>
</dbReference>
<keyword evidence="4" id="KW-0238">DNA-binding</keyword>
<sequence>MMPKRILVLDDNKDLLDMVNEVLSYENFHVHATSTSDDIIQVAQKYNPDLVILDYHLSAGSSDDICRQLKADEQLGNVPVIIFSAYINRNSNYTAYNCEAVIAKPFNLAELVDKVTALTAQN</sequence>
<proteinExistence type="predicted"/>
<dbReference type="CDD" id="cd00156">
    <property type="entry name" value="REC"/>
    <property type="match status" value="1"/>
</dbReference>
<evidence type="ECO:0000313" key="4">
    <source>
        <dbReference type="EMBL" id="MDT3402537.1"/>
    </source>
</evidence>
<comment type="caution">
    <text evidence="4">The sequence shown here is derived from an EMBL/GenBank/DDBJ whole genome shotgun (WGS) entry which is preliminary data.</text>
</comment>
<accession>A0ABU3GRZ5</accession>
<dbReference type="GO" id="GO:0003677">
    <property type="term" value="F:DNA binding"/>
    <property type="evidence" value="ECO:0007669"/>
    <property type="project" value="UniProtKB-KW"/>
</dbReference>
<dbReference type="PANTHER" id="PTHR44591:SF3">
    <property type="entry name" value="RESPONSE REGULATORY DOMAIN-CONTAINING PROTEIN"/>
    <property type="match status" value="1"/>
</dbReference>
<dbReference type="InterPro" id="IPR001789">
    <property type="entry name" value="Sig_transdc_resp-reg_receiver"/>
</dbReference>
<evidence type="ECO:0000256" key="2">
    <source>
        <dbReference type="PROSITE-ProRule" id="PRU00169"/>
    </source>
</evidence>
<keyword evidence="1 2" id="KW-0597">Phosphoprotein</keyword>
<dbReference type="RefSeq" id="WP_311949115.1">
    <property type="nucleotide sequence ID" value="NZ_JAVLVU010000001.1"/>
</dbReference>
<protein>
    <submittedName>
        <fullName evidence="4">DNA-binding response OmpR family regulator</fullName>
    </submittedName>
</protein>
<name>A0ABU3GRZ5_9SPHI</name>
<feature type="domain" description="Response regulatory" evidence="3">
    <location>
        <begin position="5"/>
        <end position="119"/>
    </location>
</feature>
<dbReference type="InterPro" id="IPR011006">
    <property type="entry name" value="CheY-like_superfamily"/>
</dbReference>
<evidence type="ECO:0000313" key="5">
    <source>
        <dbReference type="Proteomes" id="UP001258315"/>
    </source>
</evidence>
<dbReference type="SMART" id="SM00448">
    <property type="entry name" value="REC"/>
    <property type="match status" value="1"/>
</dbReference>
<gene>
    <name evidence="4" type="ORF">QE417_001609</name>
</gene>
<reference evidence="5" key="1">
    <citation type="submission" date="2023-07" db="EMBL/GenBank/DDBJ databases">
        <title>Functional and genomic diversity of the sorghum phyllosphere microbiome.</title>
        <authorList>
            <person name="Shade A."/>
        </authorList>
    </citation>
    <scope>NUCLEOTIDE SEQUENCE [LARGE SCALE GENOMIC DNA]</scope>
    <source>
        <strain evidence="5">SORGH_AS_0422</strain>
    </source>
</reference>
<dbReference type="Gene3D" id="3.40.50.2300">
    <property type="match status" value="1"/>
</dbReference>
<dbReference type="PROSITE" id="PS50110">
    <property type="entry name" value="RESPONSE_REGULATORY"/>
    <property type="match status" value="1"/>
</dbReference>
<feature type="modified residue" description="4-aspartylphosphate" evidence="2">
    <location>
        <position position="54"/>
    </location>
</feature>
<dbReference type="EMBL" id="JAVLVU010000001">
    <property type="protein sequence ID" value="MDT3402537.1"/>
    <property type="molecule type" value="Genomic_DNA"/>
</dbReference>
<dbReference type="SUPFAM" id="SSF52172">
    <property type="entry name" value="CheY-like"/>
    <property type="match status" value="1"/>
</dbReference>
<keyword evidence="5" id="KW-1185">Reference proteome</keyword>
<dbReference type="PANTHER" id="PTHR44591">
    <property type="entry name" value="STRESS RESPONSE REGULATOR PROTEIN 1"/>
    <property type="match status" value="1"/>
</dbReference>